<evidence type="ECO:0000313" key="6">
    <source>
        <dbReference type="EMBL" id="KAK0556438.1"/>
    </source>
</evidence>
<dbReference type="GO" id="GO:0035925">
    <property type="term" value="F:mRNA 3'-UTR AU-rich region binding"/>
    <property type="evidence" value="ECO:0007669"/>
    <property type="project" value="TreeGrafter"/>
</dbReference>
<dbReference type="Gene3D" id="3.40.50.720">
    <property type="entry name" value="NAD(P)-binding Rossmann-like Domain"/>
    <property type="match status" value="1"/>
</dbReference>
<keyword evidence="7" id="KW-1185">Reference proteome</keyword>
<dbReference type="Gene3D" id="3.90.180.10">
    <property type="entry name" value="Medium-chain alcohol dehydrogenases, catalytic domain"/>
    <property type="match status" value="1"/>
</dbReference>
<dbReference type="GO" id="GO:0003960">
    <property type="term" value="F:quinone reductase (NADPH) activity"/>
    <property type="evidence" value="ECO:0007669"/>
    <property type="project" value="InterPro"/>
</dbReference>
<evidence type="ECO:0000313" key="7">
    <source>
        <dbReference type="Proteomes" id="UP001176517"/>
    </source>
</evidence>
<keyword evidence="1" id="KW-0521">NADP</keyword>
<organism evidence="6 7">
    <name type="scientific">Tilletia horrida</name>
    <dbReference type="NCBI Taxonomy" id="155126"/>
    <lineage>
        <taxon>Eukaryota</taxon>
        <taxon>Fungi</taxon>
        <taxon>Dikarya</taxon>
        <taxon>Basidiomycota</taxon>
        <taxon>Ustilaginomycotina</taxon>
        <taxon>Exobasidiomycetes</taxon>
        <taxon>Tilletiales</taxon>
        <taxon>Tilletiaceae</taxon>
        <taxon>Tilletia</taxon>
    </lineage>
</organism>
<dbReference type="PANTHER" id="PTHR48106">
    <property type="entry name" value="QUINONE OXIDOREDUCTASE PIG3-RELATED"/>
    <property type="match status" value="1"/>
</dbReference>
<dbReference type="Proteomes" id="UP001176517">
    <property type="component" value="Unassembled WGS sequence"/>
</dbReference>
<dbReference type="SUPFAM" id="SSF51735">
    <property type="entry name" value="NAD(P)-binding Rossmann-fold domains"/>
    <property type="match status" value="1"/>
</dbReference>
<dbReference type="PANTHER" id="PTHR48106:SF13">
    <property type="entry name" value="QUINONE OXIDOREDUCTASE-RELATED"/>
    <property type="match status" value="1"/>
</dbReference>
<dbReference type="InterPro" id="IPR047618">
    <property type="entry name" value="QOR-like"/>
</dbReference>
<keyword evidence="2 6" id="KW-0560">Oxidoreductase</keyword>
<evidence type="ECO:0000256" key="3">
    <source>
        <dbReference type="ARBA" id="ARBA00043088"/>
    </source>
</evidence>
<reference evidence="6" key="1">
    <citation type="journal article" date="2023" name="PhytoFront">
        <title>Draft Genome Resources of Seven Strains of Tilletia horrida, Causal Agent of Kernel Smut of Rice.</title>
        <authorList>
            <person name="Khanal S."/>
            <person name="Antony Babu S."/>
            <person name="Zhou X.G."/>
        </authorList>
    </citation>
    <scope>NUCLEOTIDE SEQUENCE</scope>
    <source>
        <strain evidence="6">TX6</strain>
    </source>
</reference>
<evidence type="ECO:0000256" key="4">
    <source>
        <dbReference type="ARBA" id="ARBA00070796"/>
    </source>
</evidence>
<dbReference type="SMART" id="SM00829">
    <property type="entry name" value="PKS_ER"/>
    <property type="match status" value="1"/>
</dbReference>
<accession>A0AAN6JU25</accession>
<dbReference type="InterPro" id="IPR013149">
    <property type="entry name" value="ADH-like_C"/>
</dbReference>
<dbReference type="GO" id="GO:0005829">
    <property type="term" value="C:cytosol"/>
    <property type="evidence" value="ECO:0007669"/>
    <property type="project" value="TreeGrafter"/>
</dbReference>
<dbReference type="Pfam" id="PF00107">
    <property type="entry name" value="ADH_zinc_N"/>
    <property type="match status" value="1"/>
</dbReference>
<dbReference type="CDD" id="cd05286">
    <property type="entry name" value="QOR2"/>
    <property type="match status" value="1"/>
</dbReference>
<name>A0AAN6JU25_9BASI</name>
<comment type="caution">
    <text evidence="6">The sequence shown here is derived from an EMBL/GenBank/DDBJ whole genome shotgun (WGS) entry which is preliminary data.</text>
</comment>
<dbReference type="InterPro" id="IPR011032">
    <property type="entry name" value="GroES-like_sf"/>
</dbReference>
<dbReference type="SUPFAM" id="SSF50129">
    <property type="entry name" value="GroES-like"/>
    <property type="match status" value="1"/>
</dbReference>
<dbReference type="AlphaFoldDB" id="A0AAN6JU25"/>
<dbReference type="InterPro" id="IPR013154">
    <property type="entry name" value="ADH-like_N"/>
</dbReference>
<dbReference type="FunFam" id="3.40.50.720:FF:000053">
    <property type="entry name" value="Quinone oxidoreductase 1"/>
    <property type="match status" value="1"/>
</dbReference>
<protein>
    <recommendedName>
        <fullName evidence="4">Probable quinone oxidoreductase</fullName>
    </recommendedName>
    <alternativeName>
        <fullName evidence="3">NADPH:quinone reductase</fullName>
    </alternativeName>
</protein>
<gene>
    <name evidence="6" type="primary">ZTA1_1</name>
    <name evidence="6" type="ORF">OC846_001135</name>
</gene>
<dbReference type="Pfam" id="PF08240">
    <property type="entry name" value="ADH_N"/>
    <property type="match status" value="1"/>
</dbReference>
<sequence>MASEMPKSMKAAQITKTGDIDVIEVKDVPVPQPGPSQVVFKAEYGGINYIDTYHRSGLYKLDLPFILGTEAAGTVVALGSEVQASGSLKVGDRVISIGRGAFAEYVPVERKLVAKIQDGVDSRTAAAAALQGLTALTLMREAYHVKKGDTILIHAAAGGVGLLMVQLGVHFGATVIATTSTQAKADLVRAHGAHHTLLYGKDDYGSIPPEVLKLTDGKGVQAIFDGIGKATFEGDFEAIAKRGTIVSFGNASGPVEAFSLLKLAAKNVKIVRPQLYNYMDDAEEHEAYSKELFDLIASGAVKINIHAEYPFTTDGVRQTQKDITSRGTSGKLVIKI</sequence>
<feature type="domain" description="Enoyl reductase (ER)" evidence="5">
    <location>
        <begin position="18"/>
        <end position="334"/>
    </location>
</feature>
<evidence type="ECO:0000256" key="1">
    <source>
        <dbReference type="ARBA" id="ARBA00022857"/>
    </source>
</evidence>
<dbReference type="InterPro" id="IPR036291">
    <property type="entry name" value="NAD(P)-bd_dom_sf"/>
</dbReference>
<evidence type="ECO:0000259" key="5">
    <source>
        <dbReference type="SMART" id="SM00829"/>
    </source>
</evidence>
<dbReference type="EMBL" id="JAPDMZ010000015">
    <property type="protein sequence ID" value="KAK0556438.1"/>
    <property type="molecule type" value="Genomic_DNA"/>
</dbReference>
<dbReference type="InterPro" id="IPR020843">
    <property type="entry name" value="ER"/>
</dbReference>
<proteinExistence type="predicted"/>
<evidence type="ECO:0000256" key="2">
    <source>
        <dbReference type="ARBA" id="ARBA00023002"/>
    </source>
</evidence>
<dbReference type="GO" id="GO:0070402">
    <property type="term" value="F:NADPH binding"/>
    <property type="evidence" value="ECO:0007669"/>
    <property type="project" value="TreeGrafter"/>
</dbReference>